<organism evidence="3 4">
    <name type="scientific">Prorocentrum cordatum</name>
    <dbReference type="NCBI Taxonomy" id="2364126"/>
    <lineage>
        <taxon>Eukaryota</taxon>
        <taxon>Sar</taxon>
        <taxon>Alveolata</taxon>
        <taxon>Dinophyceae</taxon>
        <taxon>Prorocentrales</taxon>
        <taxon>Prorocentraceae</taxon>
        <taxon>Prorocentrum</taxon>
    </lineage>
</organism>
<evidence type="ECO:0000313" key="3">
    <source>
        <dbReference type="EMBL" id="CAK0841652.1"/>
    </source>
</evidence>
<protein>
    <recommendedName>
        <fullName evidence="2">PDZ domain-containing protein</fullName>
    </recommendedName>
</protein>
<sequence>MLAEVKKKGRVQLTVKAGAQPQESPVPPPREKPAGERGGGGAQAAAEAAPRPPPGPTKAHEFVVWADMGRYTALGIDVSWEDGRTLFVNEVKGGAVQEWNSGHLPHQQVAAGDRVVAVNGYSGDGERMAELCRELADAQGRVLLHVRGPPPPPPPESKRPAGKSAPSAEEEQKKEKREKKDKKAKEDKEEKGTNDKSDEGKKDKDDTKEDKKHKKERKEKKDK</sequence>
<dbReference type="InterPro" id="IPR001478">
    <property type="entry name" value="PDZ"/>
</dbReference>
<name>A0ABN9T976_9DINO</name>
<proteinExistence type="predicted"/>
<evidence type="ECO:0000256" key="1">
    <source>
        <dbReference type="SAM" id="MobiDB-lite"/>
    </source>
</evidence>
<accession>A0ABN9T976</accession>
<feature type="compositionally biased region" description="Basic residues" evidence="1">
    <location>
        <begin position="211"/>
        <end position="223"/>
    </location>
</feature>
<feature type="domain" description="PDZ" evidence="2">
    <location>
        <begin position="69"/>
        <end position="150"/>
    </location>
</feature>
<dbReference type="Proteomes" id="UP001189429">
    <property type="component" value="Unassembled WGS sequence"/>
</dbReference>
<feature type="region of interest" description="Disordered" evidence="1">
    <location>
        <begin position="144"/>
        <end position="223"/>
    </location>
</feature>
<keyword evidence="4" id="KW-1185">Reference proteome</keyword>
<gene>
    <name evidence="3" type="ORF">PCOR1329_LOCUS36812</name>
</gene>
<dbReference type="EMBL" id="CAUYUJ010014473">
    <property type="protein sequence ID" value="CAK0841652.1"/>
    <property type="molecule type" value="Genomic_DNA"/>
</dbReference>
<dbReference type="SUPFAM" id="SSF50156">
    <property type="entry name" value="PDZ domain-like"/>
    <property type="match status" value="1"/>
</dbReference>
<evidence type="ECO:0000259" key="2">
    <source>
        <dbReference type="PROSITE" id="PS50106"/>
    </source>
</evidence>
<reference evidence="3" key="1">
    <citation type="submission" date="2023-10" db="EMBL/GenBank/DDBJ databases">
        <authorList>
            <person name="Chen Y."/>
            <person name="Shah S."/>
            <person name="Dougan E. K."/>
            <person name="Thang M."/>
            <person name="Chan C."/>
        </authorList>
    </citation>
    <scope>NUCLEOTIDE SEQUENCE [LARGE SCALE GENOMIC DNA]</scope>
</reference>
<comment type="caution">
    <text evidence="3">The sequence shown here is derived from an EMBL/GenBank/DDBJ whole genome shotgun (WGS) entry which is preliminary data.</text>
</comment>
<dbReference type="PROSITE" id="PS50106">
    <property type="entry name" value="PDZ"/>
    <property type="match status" value="1"/>
</dbReference>
<dbReference type="InterPro" id="IPR036034">
    <property type="entry name" value="PDZ_sf"/>
</dbReference>
<evidence type="ECO:0000313" key="4">
    <source>
        <dbReference type="Proteomes" id="UP001189429"/>
    </source>
</evidence>
<feature type="compositionally biased region" description="Basic and acidic residues" evidence="1">
    <location>
        <begin position="181"/>
        <end position="210"/>
    </location>
</feature>
<feature type="region of interest" description="Disordered" evidence="1">
    <location>
        <begin position="1"/>
        <end position="59"/>
    </location>
</feature>